<protein>
    <recommendedName>
        <fullName evidence="3">EVE domain-containing protein</fullName>
    </recommendedName>
</protein>
<evidence type="ECO:0000313" key="1">
    <source>
        <dbReference type="EMBL" id="MFB9823645.1"/>
    </source>
</evidence>
<name>A0ABD5MM67_9EURY</name>
<organism evidence="1 2">
    <name type="scientific">Halobaculum roseum</name>
    <dbReference type="NCBI Taxonomy" id="2175149"/>
    <lineage>
        <taxon>Archaea</taxon>
        <taxon>Methanobacteriati</taxon>
        <taxon>Methanobacteriota</taxon>
        <taxon>Stenosarchaea group</taxon>
        <taxon>Halobacteria</taxon>
        <taxon>Halobacteriales</taxon>
        <taxon>Haloferacaceae</taxon>
        <taxon>Halobaculum</taxon>
    </lineage>
</organism>
<evidence type="ECO:0000313" key="2">
    <source>
        <dbReference type="Proteomes" id="UP001589595"/>
    </source>
</evidence>
<reference evidence="1" key="1">
    <citation type="submission" date="2024-09" db="EMBL/GenBank/DDBJ databases">
        <authorList>
            <person name="Sun Q."/>
        </authorList>
    </citation>
    <scope>NUCLEOTIDE SEQUENCE [LARGE SCALE GENOMIC DNA]</scope>
    <source>
        <strain evidence="1">JCM 31273</strain>
    </source>
</reference>
<gene>
    <name evidence="1" type="ORF">ACFFOL_05525</name>
</gene>
<evidence type="ECO:0008006" key="3">
    <source>
        <dbReference type="Google" id="ProtNLM"/>
    </source>
</evidence>
<dbReference type="AlphaFoldDB" id="A0ABD5MM67"/>
<comment type="caution">
    <text evidence="1">The sequence shown here is derived from an EMBL/GenBank/DDBJ whole genome shotgun (WGS) entry which is preliminary data.</text>
</comment>
<proteinExistence type="predicted"/>
<dbReference type="EMBL" id="JBHMAJ010000004">
    <property type="protein sequence ID" value="MFB9823645.1"/>
    <property type="molecule type" value="Genomic_DNA"/>
</dbReference>
<dbReference type="GeneID" id="67212994"/>
<dbReference type="RefSeq" id="WP_222923983.1">
    <property type="nucleotide sequence ID" value="NZ_CP082289.1"/>
</dbReference>
<dbReference type="Proteomes" id="UP001589595">
    <property type="component" value="Unassembled WGS sequence"/>
</dbReference>
<keyword evidence="2" id="KW-1185">Reference proteome</keyword>
<accession>A0ABD5MM67</accession>
<sequence length="170" mass="19419">MSGKLYLAPATRGGGVYRYFERTVLDGVGWSFYSNHSDVDRGNNARMWGLTSSIEAAWESIDEGDWLLFYTRENEYEYAARVAGKEHNPELGDAIREEILDADESENRDWDLLVFLNDPVSVSVSGDDVQELLDYGNRFPVRFIRVTDERLESLEAEYGDVDGFIDAIRE</sequence>